<feature type="region of interest" description="Disordered" evidence="1">
    <location>
        <begin position="118"/>
        <end position="139"/>
    </location>
</feature>
<dbReference type="EMBL" id="BAABKI010000025">
    <property type="protein sequence ID" value="GAA5177431.1"/>
    <property type="molecule type" value="Genomic_DNA"/>
</dbReference>
<reference evidence="3" key="1">
    <citation type="journal article" date="2019" name="Int. J. Syst. Evol. Microbiol.">
        <title>The Global Catalogue of Microorganisms (GCM) 10K type strain sequencing project: providing services to taxonomists for standard genome sequencing and annotation.</title>
        <authorList>
            <consortium name="The Broad Institute Genomics Platform"/>
            <consortium name="The Broad Institute Genome Sequencing Center for Infectious Disease"/>
            <person name="Wu L."/>
            <person name="Ma J."/>
        </authorList>
    </citation>
    <scope>NUCLEOTIDE SEQUENCE [LARGE SCALE GENOMIC DNA]</scope>
    <source>
        <strain evidence="3">JCM 18472</strain>
    </source>
</reference>
<protein>
    <submittedName>
        <fullName evidence="2">DciA family protein</fullName>
    </submittedName>
</protein>
<dbReference type="Proteomes" id="UP001500074">
    <property type="component" value="Unassembled WGS sequence"/>
</dbReference>
<evidence type="ECO:0000313" key="2">
    <source>
        <dbReference type="EMBL" id="GAA5177431.1"/>
    </source>
</evidence>
<proteinExistence type="predicted"/>
<comment type="caution">
    <text evidence="2">The sequence shown here is derived from an EMBL/GenBank/DDBJ whole genome shotgun (WGS) entry which is preliminary data.</text>
</comment>
<dbReference type="RefSeq" id="WP_031383167.1">
    <property type="nucleotide sequence ID" value="NZ_BAABKI010000025.1"/>
</dbReference>
<sequence>MSIKAKRFRAQPTTTLLDGNGRRGSELNGLMRVANVIGRAQEHLRSHLPEEVRGHLFVGGYRQGKLTLITDRAVWLTWLRYEQARLLELLRQLPELEAVTGLTFKVRPIVPPRVPISQPRALSSQAADELSSCARDTDNPRLKRALERLAAHAEPSTGAD</sequence>
<evidence type="ECO:0000313" key="3">
    <source>
        <dbReference type="Proteomes" id="UP001500074"/>
    </source>
</evidence>
<accession>A0ABP9RGN5</accession>
<gene>
    <name evidence="2" type="ORF">GCM10023342_25490</name>
</gene>
<dbReference type="Pfam" id="PF05258">
    <property type="entry name" value="DciA"/>
    <property type="match status" value="1"/>
</dbReference>
<evidence type="ECO:0000256" key="1">
    <source>
        <dbReference type="SAM" id="MobiDB-lite"/>
    </source>
</evidence>
<name>A0ABP9RGN5_9GAMM</name>
<keyword evidence="3" id="KW-1185">Reference proteome</keyword>
<dbReference type="InterPro" id="IPR007922">
    <property type="entry name" value="DciA-like"/>
</dbReference>
<organism evidence="2 3">
    <name type="scientific">Modicisalibacter zincidurans</name>
    <dbReference type="NCBI Taxonomy" id="1178777"/>
    <lineage>
        <taxon>Bacteria</taxon>
        <taxon>Pseudomonadati</taxon>
        <taxon>Pseudomonadota</taxon>
        <taxon>Gammaproteobacteria</taxon>
        <taxon>Oceanospirillales</taxon>
        <taxon>Halomonadaceae</taxon>
        <taxon>Modicisalibacter</taxon>
    </lineage>
</organism>